<dbReference type="InterPro" id="IPR046151">
    <property type="entry name" value="DUF6153"/>
</dbReference>
<organism evidence="2 3">
    <name type="scientific">Paeniglutamicibacter terrestris</name>
    <dbReference type="NCBI Taxonomy" id="2723403"/>
    <lineage>
        <taxon>Bacteria</taxon>
        <taxon>Bacillati</taxon>
        <taxon>Actinomycetota</taxon>
        <taxon>Actinomycetes</taxon>
        <taxon>Micrococcales</taxon>
        <taxon>Micrococcaceae</taxon>
        <taxon>Paeniglutamicibacter</taxon>
    </lineage>
</organism>
<protein>
    <recommendedName>
        <fullName evidence="4">DUF2946 domain-containing protein</fullName>
    </recommendedName>
</protein>
<sequence>MSNPHALPPTRSVLSKIGWLAVVLAIIGGLLGMHVIGGVHALEPSSVSSTATATTHTATPNHHGFSSALPSASPAATATMAAPAHQGDPFSCGGSSPDGQASMGGHDTCIPSFGPDLLVVPLPGMLTWAHPRTAFTSIPGPKSKGRIPDPPSLTQLSIIRT</sequence>
<feature type="compositionally biased region" description="Low complexity" evidence="1">
    <location>
        <begin position="50"/>
        <end position="59"/>
    </location>
</feature>
<comment type="caution">
    <text evidence="2">The sequence shown here is derived from an EMBL/GenBank/DDBJ whole genome shotgun (WGS) entry which is preliminary data.</text>
</comment>
<evidence type="ECO:0008006" key="4">
    <source>
        <dbReference type="Google" id="ProtNLM"/>
    </source>
</evidence>
<proteinExistence type="predicted"/>
<name>A0ABX1G819_9MICC</name>
<evidence type="ECO:0000256" key="1">
    <source>
        <dbReference type="SAM" id="MobiDB-lite"/>
    </source>
</evidence>
<reference evidence="2 3" key="1">
    <citation type="submission" date="2020-04" db="EMBL/GenBank/DDBJ databases">
        <title>Paeniglutamicibacter sp. ANT13_2, a novel actinomycete isolated from sediment in Antarctica.</title>
        <authorList>
            <person name="Sakdapetsiri C."/>
            <person name="Pinyakong O."/>
        </authorList>
    </citation>
    <scope>NUCLEOTIDE SEQUENCE [LARGE SCALE GENOMIC DNA]</scope>
    <source>
        <strain evidence="2 3">ANT13_2</strain>
    </source>
</reference>
<evidence type="ECO:0000313" key="3">
    <source>
        <dbReference type="Proteomes" id="UP000746595"/>
    </source>
</evidence>
<dbReference type="Pfam" id="PF19650">
    <property type="entry name" value="DUF6153"/>
    <property type="match status" value="1"/>
</dbReference>
<evidence type="ECO:0000313" key="2">
    <source>
        <dbReference type="EMBL" id="NKG21795.1"/>
    </source>
</evidence>
<feature type="region of interest" description="Disordered" evidence="1">
    <location>
        <begin position="50"/>
        <end position="71"/>
    </location>
</feature>
<keyword evidence="3" id="KW-1185">Reference proteome</keyword>
<dbReference type="Proteomes" id="UP000746595">
    <property type="component" value="Unassembled WGS sequence"/>
</dbReference>
<dbReference type="EMBL" id="JAAWVT010000007">
    <property type="protein sequence ID" value="NKG21795.1"/>
    <property type="molecule type" value="Genomic_DNA"/>
</dbReference>
<gene>
    <name evidence="2" type="ORF">HED64_13895</name>
</gene>
<dbReference type="RefSeq" id="WP_132365158.1">
    <property type="nucleotide sequence ID" value="NZ_JAAWVT010000007.1"/>
</dbReference>
<accession>A0ABX1G819</accession>